<dbReference type="InterPro" id="IPR015943">
    <property type="entry name" value="WD40/YVTN_repeat-like_dom_sf"/>
</dbReference>
<keyword evidence="7" id="KW-0539">Nucleus</keyword>
<dbReference type="Pfam" id="PF00400">
    <property type="entry name" value="WD40"/>
    <property type="match status" value="2"/>
</dbReference>
<dbReference type="PANTHER" id="PTHR11024:SF3">
    <property type="entry name" value="NUCLEOPORIN SEH1"/>
    <property type="match status" value="1"/>
</dbReference>
<protein>
    <submittedName>
        <fullName evidence="9">Protein SEH1</fullName>
    </submittedName>
</protein>
<dbReference type="PROSITE" id="PS50294">
    <property type="entry name" value="WD_REPEATS_REGION"/>
    <property type="match status" value="1"/>
</dbReference>
<dbReference type="PROSITE" id="PS50082">
    <property type="entry name" value="WD_REPEATS_2"/>
    <property type="match status" value="1"/>
</dbReference>
<dbReference type="AlphaFoldDB" id="A0A833R8I3"/>
<dbReference type="PANTHER" id="PTHR11024">
    <property type="entry name" value="NUCLEAR PORE COMPLEX PROTEIN SEC13 / SEH1 FAMILY MEMBER"/>
    <property type="match status" value="1"/>
</dbReference>
<dbReference type="SMART" id="SM00320">
    <property type="entry name" value="WD40"/>
    <property type="match status" value="5"/>
</dbReference>
<dbReference type="InterPro" id="IPR037363">
    <property type="entry name" value="Sec13/Seh1_fam"/>
</dbReference>
<keyword evidence="10" id="KW-1185">Reference proteome</keyword>
<dbReference type="GO" id="GO:1904263">
    <property type="term" value="P:positive regulation of TORC1 signaling"/>
    <property type="evidence" value="ECO:0007669"/>
    <property type="project" value="TreeGrafter"/>
</dbReference>
<dbReference type="EMBL" id="SWLB01000009">
    <property type="protein sequence ID" value="KAF3334998.1"/>
    <property type="molecule type" value="Genomic_DNA"/>
</dbReference>
<dbReference type="InterPro" id="IPR001680">
    <property type="entry name" value="WD40_rpt"/>
</dbReference>
<keyword evidence="3" id="KW-0813">Transport</keyword>
<comment type="similarity">
    <text evidence="2">Belongs to the WD repeat SEC13 family.</text>
</comment>
<keyword evidence="5" id="KW-0677">Repeat</keyword>
<dbReference type="GO" id="GO:0005198">
    <property type="term" value="F:structural molecule activity"/>
    <property type="evidence" value="ECO:0007669"/>
    <property type="project" value="InterPro"/>
</dbReference>
<evidence type="ECO:0000256" key="4">
    <source>
        <dbReference type="ARBA" id="ARBA00022574"/>
    </source>
</evidence>
<comment type="subcellular location">
    <subcellularLocation>
        <location evidence="1">Nucleus envelope</location>
    </subcellularLocation>
</comment>
<dbReference type="GO" id="GO:0031080">
    <property type="term" value="C:nuclear pore outer ring"/>
    <property type="evidence" value="ECO:0007669"/>
    <property type="project" value="TreeGrafter"/>
</dbReference>
<evidence type="ECO:0000256" key="3">
    <source>
        <dbReference type="ARBA" id="ARBA00022448"/>
    </source>
</evidence>
<gene>
    <name evidence="9" type="ORF">FCM35_KLT21602</name>
</gene>
<dbReference type="GO" id="GO:0015031">
    <property type="term" value="P:protein transport"/>
    <property type="evidence" value="ECO:0007669"/>
    <property type="project" value="UniProtKB-KW"/>
</dbReference>
<dbReference type="SUPFAM" id="SSF50978">
    <property type="entry name" value="WD40 repeat-like"/>
    <property type="match status" value="1"/>
</dbReference>
<name>A0A833R8I3_9POAL</name>
<evidence type="ECO:0000256" key="8">
    <source>
        <dbReference type="PROSITE-ProRule" id="PRU00221"/>
    </source>
</evidence>
<evidence type="ECO:0000256" key="6">
    <source>
        <dbReference type="ARBA" id="ARBA00022927"/>
    </source>
</evidence>
<evidence type="ECO:0000256" key="5">
    <source>
        <dbReference type="ARBA" id="ARBA00022737"/>
    </source>
</evidence>
<evidence type="ECO:0000256" key="2">
    <source>
        <dbReference type="ARBA" id="ARBA00010102"/>
    </source>
</evidence>
<dbReference type="InterPro" id="IPR036322">
    <property type="entry name" value="WD40_repeat_dom_sf"/>
</dbReference>
<evidence type="ECO:0000256" key="7">
    <source>
        <dbReference type="ARBA" id="ARBA00023242"/>
    </source>
</evidence>
<evidence type="ECO:0000313" key="9">
    <source>
        <dbReference type="EMBL" id="KAF3334998.1"/>
    </source>
</evidence>
<dbReference type="GO" id="GO:0034198">
    <property type="term" value="P:cellular response to amino acid starvation"/>
    <property type="evidence" value="ECO:0007669"/>
    <property type="project" value="TreeGrafter"/>
</dbReference>
<reference evidence="9" key="1">
    <citation type="submission" date="2020-01" db="EMBL/GenBank/DDBJ databases">
        <title>Genome sequence of Kobresia littledalei, the first chromosome-level genome in the family Cyperaceae.</title>
        <authorList>
            <person name="Qu G."/>
        </authorList>
    </citation>
    <scope>NUCLEOTIDE SEQUENCE</scope>
    <source>
        <strain evidence="9">C.B.Clarke</strain>
        <tissue evidence="9">Leaf</tissue>
    </source>
</reference>
<dbReference type="GO" id="GO:0035859">
    <property type="term" value="C:Seh1-associated complex"/>
    <property type="evidence" value="ECO:0007669"/>
    <property type="project" value="TreeGrafter"/>
</dbReference>
<accession>A0A833R8I3</accession>
<sequence length="335" mass="36926">MEAQQQRVVAALEKDAACCGWNFCGQRLAVGSFDGTVSVYDSHDSSSAAASSPSHKWKVHTNGISNVVWLPPEAGDAIACVCVDGTFSIWEEVGEDNQTIVWRRCFLLESTSCGILDVKFRVFSESMKMITAYSDGHVKIFELVDALDLDKWQLQSDFQNMVDPVSRFGNYDCFSASIAWKQWEAQLQRAPASFVLGFNSDSPQLNSSKIWEFDEAHHRWIMVGELALPEEKGDGVNAVAWAPNIGRPYEIIAVASCKGIAIWHVGLNPGPDGRLSTKKVALLSGHDGEVWQLDWDMSGMTLASTGDDGMVRLWQCNLNGVWHEQAALDCGTVQT</sequence>
<feature type="repeat" description="WD" evidence="8">
    <location>
        <begin position="283"/>
        <end position="315"/>
    </location>
</feature>
<proteinExistence type="inferred from homology"/>
<keyword evidence="6" id="KW-0653">Protein transport</keyword>
<dbReference type="Proteomes" id="UP000623129">
    <property type="component" value="Unassembled WGS sequence"/>
</dbReference>
<evidence type="ECO:0000256" key="1">
    <source>
        <dbReference type="ARBA" id="ARBA00004259"/>
    </source>
</evidence>
<organism evidence="9 10">
    <name type="scientific">Carex littledalei</name>
    <dbReference type="NCBI Taxonomy" id="544730"/>
    <lineage>
        <taxon>Eukaryota</taxon>
        <taxon>Viridiplantae</taxon>
        <taxon>Streptophyta</taxon>
        <taxon>Embryophyta</taxon>
        <taxon>Tracheophyta</taxon>
        <taxon>Spermatophyta</taxon>
        <taxon>Magnoliopsida</taxon>
        <taxon>Liliopsida</taxon>
        <taxon>Poales</taxon>
        <taxon>Cyperaceae</taxon>
        <taxon>Cyperoideae</taxon>
        <taxon>Cariceae</taxon>
        <taxon>Carex</taxon>
        <taxon>Carex subgen. Euthyceras</taxon>
    </lineage>
</organism>
<keyword evidence="4 8" id="KW-0853">WD repeat</keyword>
<comment type="caution">
    <text evidence="9">The sequence shown here is derived from an EMBL/GenBank/DDBJ whole genome shotgun (WGS) entry which is preliminary data.</text>
</comment>
<evidence type="ECO:0000313" key="10">
    <source>
        <dbReference type="Proteomes" id="UP000623129"/>
    </source>
</evidence>
<dbReference type="OrthoDB" id="364224at2759"/>
<dbReference type="Gene3D" id="2.130.10.10">
    <property type="entry name" value="YVTN repeat-like/Quinoprotein amine dehydrogenase"/>
    <property type="match status" value="1"/>
</dbReference>